<sequence length="46" mass="5023">MTDIPQEDPRISEDPEDDPKHKTTDPGTESEPDDPDAPAPFTGPYA</sequence>
<name>A0ABN2K640_9ACTN</name>
<proteinExistence type="predicted"/>
<protein>
    <submittedName>
        <fullName evidence="2">Uncharacterized protein</fullName>
    </submittedName>
</protein>
<feature type="compositionally biased region" description="Basic and acidic residues" evidence="1">
    <location>
        <begin position="7"/>
        <end position="24"/>
    </location>
</feature>
<keyword evidence="3" id="KW-1185">Reference proteome</keyword>
<evidence type="ECO:0000313" key="2">
    <source>
        <dbReference type="EMBL" id="GAA1749120.1"/>
    </source>
</evidence>
<evidence type="ECO:0000313" key="3">
    <source>
        <dbReference type="Proteomes" id="UP001501057"/>
    </source>
</evidence>
<accession>A0ABN2K640</accession>
<dbReference type="EMBL" id="BAAAME010000005">
    <property type="protein sequence ID" value="GAA1749120.1"/>
    <property type="molecule type" value="Genomic_DNA"/>
</dbReference>
<reference evidence="2 3" key="1">
    <citation type="journal article" date="2019" name="Int. J. Syst. Evol. Microbiol.">
        <title>The Global Catalogue of Microorganisms (GCM) 10K type strain sequencing project: providing services to taxonomists for standard genome sequencing and annotation.</title>
        <authorList>
            <consortium name="The Broad Institute Genomics Platform"/>
            <consortium name="The Broad Institute Genome Sequencing Center for Infectious Disease"/>
            <person name="Wu L."/>
            <person name="Ma J."/>
        </authorList>
    </citation>
    <scope>NUCLEOTIDE SEQUENCE [LARGE SCALE GENOMIC DNA]</scope>
    <source>
        <strain evidence="2 3">JCM 13518</strain>
    </source>
</reference>
<dbReference type="RefSeq" id="WP_344203295.1">
    <property type="nucleotide sequence ID" value="NZ_BAAAME010000005.1"/>
</dbReference>
<gene>
    <name evidence="2" type="ORF">GCM10009710_31450</name>
</gene>
<feature type="region of interest" description="Disordered" evidence="1">
    <location>
        <begin position="1"/>
        <end position="46"/>
    </location>
</feature>
<comment type="caution">
    <text evidence="2">The sequence shown here is derived from an EMBL/GenBank/DDBJ whole genome shotgun (WGS) entry which is preliminary data.</text>
</comment>
<evidence type="ECO:0000256" key="1">
    <source>
        <dbReference type="SAM" id="MobiDB-lite"/>
    </source>
</evidence>
<dbReference type="Proteomes" id="UP001501057">
    <property type="component" value="Unassembled WGS sequence"/>
</dbReference>
<organism evidence="2 3">
    <name type="scientific">Aeromicrobium alkaliterrae</name>
    <dbReference type="NCBI Taxonomy" id="302168"/>
    <lineage>
        <taxon>Bacteria</taxon>
        <taxon>Bacillati</taxon>
        <taxon>Actinomycetota</taxon>
        <taxon>Actinomycetes</taxon>
        <taxon>Propionibacteriales</taxon>
        <taxon>Nocardioidaceae</taxon>
        <taxon>Aeromicrobium</taxon>
    </lineage>
</organism>